<keyword evidence="8" id="KW-0130">Cell adhesion</keyword>
<dbReference type="InterPro" id="IPR002126">
    <property type="entry name" value="Cadherin-like_dom"/>
</dbReference>
<keyword evidence="11 14" id="KW-0472">Membrane</keyword>
<evidence type="ECO:0000313" key="17">
    <source>
        <dbReference type="Proteomes" id="UP000319801"/>
    </source>
</evidence>
<feature type="transmembrane region" description="Helical" evidence="14">
    <location>
        <begin position="241"/>
        <end position="262"/>
    </location>
</feature>
<evidence type="ECO:0000256" key="2">
    <source>
        <dbReference type="ARBA" id="ARBA00004568"/>
    </source>
</evidence>
<dbReference type="InterPro" id="IPR009122">
    <property type="entry name" value="Desmosomal_cadherin"/>
</dbReference>
<dbReference type="GO" id="GO:0045216">
    <property type="term" value="P:cell-cell junction organization"/>
    <property type="evidence" value="ECO:0007669"/>
    <property type="project" value="UniProtKB-ARBA"/>
</dbReference>
<dbReference type="Proteomes" id="UP000319801">
    <property type="component" value="Unassembled WGS sequence"/>
</dbReference>
<dbReference type="SUPFAM" id="SSF49313">
    <property type="entry name" value="Cadherin-like"/>
    <property type="match status" value="2"/>
</dbReference>
<dbReference type="GO" id="GO:0002009">
    <property type="term" value="P:morphogenesis of an epithelium"/>
    <property type="evidence" value="ECO:0007669"/>
    <property type="project" value="UniProtKB-ARBA"/>
</dbReference>
<dbReference type="InterPro" id="IPR027397">
    <property type="entry name" value="Catenin-bd_sf"/>
</dbReference>
<organism evidence="16 17">
    <name type="scientific">Bagarius yarrelli</name>
    <name type="common">Goonch</name>
    <name type="synonym">Bagrus yarrelli</name>
    <dbReference type="NCBI Taxonomy" id="175774"/>
    <lineage>
        <taxon>Eukaryota</taxon>
        <taxon>Metazoa</taxon>
        <taxon>Chordata</taxon>
        <taxon>Craniata</taxon>
        <taxon>Vertebrata</taxon>
        <taxon>Euteleostomi</taxon>
        <taxon>Actinopterygii</taxon>
        <taxon>Neopterygii</taxon>
        <taxon>Teleostei</taxon>
        <taxon>Ostariophysi</taxon>
        <taxon>Siluriformes</taxon>
        <taxon>Sisoridae</taxon>
        <taxon>Sisorinae</taxon>
        <taxon>Bagarius</taxon>
    </lineage>
</organism>
<feature type="domain" description="Cadherin" evidence="15">
    <location>
        <begin position="15"/>
        <end position="125"/>
    </location>
</feature>
<dbReference type="AlphaFoldDB" id="A0A556TT25"/>
<dbReference type="Gene3D" id="2.60.40.60">
    <property type="entry name" value="Cadherins"/>
    <property type="match status" value="2"/>
</dbReference>
<evidence type="ECO:0000256" key="5">
    <source>
        <dbReference type="ARBA" id="ARBA00022723"/>
    </source>
</evidence>
<dbReference type="GO" id="GO:0007156">
    <property type="term" value="P:homophilic cell adhesion via plasma membrane adhesion molecules"/>
    <property type="evidence" value="ECO:0007669"/>
    <property type="project" value="InterPro"/>
</dbReference>
<reference evidence="16 17" key="1">
    <citation type="journal article" date="2019" name="Genome Biol. Evol.">
        <title>Whole-Genome Sequencing of the Giant Devil Catfish, Bagarius yarrelli.</title>
        <authorList>
            <person name="Jiang W."/>
            <person name="Lv Y."/>
            <person name="Cheng L."/>
            <person name="Yang K."/>
            <person name="Chao B."/>
            <person name="Wang X."/>
            <person name="Li Y."/>
            <person name="Pan X."/>
            <person name="You X."/>
            <person name="Zhang Y."/>
            <person name="Yang J."/>
            <person name="Li J."/>
            <person name="Zhang X."/>
            <person name="Liu S."/>
            <person name="Sun C."/>
            <person name="Yang J."/>
            <person name="Shi Q."/>
        </authorList>
    </citation>
    <scope>NUCLEOTIDE SEQUENCE [LARGE SCALE GENOMIC DNA]</scope>
    <source>
        <strain evidence="16">JWS20170419001</strain>
        <tissue evidence="16">Muscle</tissue>
    </source>
</reference>
<keyword evidence="6" id="KW-0677">Repeat</keyword>
<comment type="subcellular location">
    <subcellularLocation>
        <location evidence="2">Cell junction</location>
        <location evidence="2">Desmosome</location>
    </subcellularLocation>
    <subcellularLocation>
        <location evidence="1">Cell membrane</location>
    </subcellularLocation>
</comment>
<evidence type="ECO:0000256" key="9">
    <source>
        <dbReference type="ARBA" id="ARBA00022949"/>
    </source>
</evidence>
<evidence type="ECO:0000256" key="7">
    <source>
        <dbReference type="ARBA" id="ARBA00022837"/>
    </source>
</evidence>
<evidence type="ECO:0000256" key="8">
    <source>
        <dbReference type="ARBA" id="ARBA00022889"/>
    </source>
</evidence>
<name>A0A556TT25_BAGYA</name>
<evidence type="ECO:0000256" key="3">
    <source>
        <dbReference type="ARBA" id="ARBA00022475"/>
    </source>
</evidence>
<protein>
    <submittedName>
        <fullName evidence="16">Desmoglein-2</fullName>
    </submittedName>
</protein>
<dbReference type="InterPro" id="IPR000233">
    <property type="entry name" value="Cadherin_Y-type_LIR"/>
</dbReference>
<evidence type="ECO:0000256" key="4">
    <source>
        <dbReference type="ARBA" id="ARBA00022692"/>
    </source>
</evidence>
<accession>A0A556TT25</accession>
<evidence type="ECO:0000256" key="6">
    <source>
        <dbReference type="ARBA" id="ARBA00022737"/>
    </source>
</evidence>
<dbReference type="SMART" id="SM00112">
    <property type="entry name" value="CA"/>
    <property type="match status" value="1"/>
</dbReference>
<evidence type="ECO:0000256" key="14">
    <source>
        <dbReference type="SAM" id="Phobius"/>
    </source>
</evidence>
<keyword evidence="5" id="KW-0479">Metal-binding</keyword>
<dbReference type="PANTHER" id="PTHR24025">
    <property type="entry name" value="DESMOGLEIN FAMILY MEMBER"/>
    <property type="match status" value="1"/>
</dbReference>
<keyword evidence="12" id="KW-0325">Glycoprotein</keyword>
<keyword evidence="4 14" id="KW-0812">Transmembrane</keyword>
<dbReference type="PANTHER" id="PTHR24025:SF29">
    <property type="entry name" value="DESMOGLEIN-2-LIKE-RELATED"/>
    <property type="match status" value="1"/>
</dbReference>
<dbReference type="OrthoDB" id="8961010at2759"/>
<keyword evidence="7 13" id="KW-0106">Calcium</keyword>
<dbReference type="PRINTS" id="PR01818">
    <property type="entry name" value="DESMOCADHERN"/>
</dbReference>
<dbReference type="FunFam" id="2.60.40.60:FF:000031">
    <property type="entry name" value="Cadherin 3"/>
    <property type="match status" value="1"/>
</dbReference>
<dbReference type="PROSITE" id="PS50268">
    <property type="entry name" value="CADHERIN_2"/>
    <property type="match status" value="1"/>
</dbReference>
<dbReference type="InterPro" id="IPR020894">
    <property type="entry name" value="Cadherin_CS"/>
</dbReference>
<evidence type="ECO:0000313" key="16">
    <source>
        <dbReference type="EMBL" id="TSK58112.1"/>
    </source>
</evidence>
<dbReference type="Pfam" id="PF01049">
    <property type="entry name" value="CADH_Y-type_LIR"/>
    <property type="match status" value="1"/>
</dbReference>
<sequence>MHVNVKNQPEGPRFMPKAKAIPMSENGQTFDISKVIATYTAIDSDTGLPAKGVKYVKGADRDNWLMIDEKTAEIKLNKVPDRESPYLVNGTYLAEILCISPDGSKTATGTVAIQVEDFNDHCPTLTNKTQPMCTTQEVVYATAEDGDAFPNAEPFTFKIIPEGTDGKWQLEHTEKTTAMLKPLDTLWPGPRQVTLEIQDQQGLSCPDKQVLKLDVCTCDKSGACVVAADALSRKSSKLGSAGIGLLILGFLMLLLIPLLLLLCQCGAAGMSGAFTEIPFDTKEHLISYNTEGQGEDRDVPVLRAETDGPAIMSHGIMNVNGAGAYASGSYGMGAMNGGGHFNNHMEMGYVDQRMNRQHGTMRDGFSTCESGMALDEDFLHDYYSSKSQHLHADTEEHLVPYGYEGKGSPAGSVGSGSVMGEETNLDFLNDLGPKFTTLAEICGGTRRTAVAPSPPPPPRPVIDHSEMISMHSNVANTVNTAANVVPAPTINREENVVVRNTHVVSDVQPVPTLIDVPTHTLMVQPQPMYYMVEPQVSNTVLLAERPAMSLSQGMYVVNNAPMTERVLVQGAMPSQATIGGDRMVLVETHGGATTLQNPGLLQSANLSRSQLLLVDAGAQGGQVLQGTLQRGGISGSQGIMVVDGQGALQKGGISGSQGIMLVEGQGVLQKGGISGSQGLMLVEGQGGSTIQGSLQKSGPVAGASQSKVHVVERKGGNSGITSGSMQLGGMSTAMSQNGNFGLNTSTVQGLPSSRKVVVHEKKVMKTNL</sequence>
<comment type="caution">
    <text evidence="16">The sequence shown here is derived from an EMBL/GenBank/DDBJ whole genome shotgun (WGS) entry which is preliminary data.</text>
</comment>
<evidence type="ECO:0000256" key="1">
    <source>
        <dbReference type="ARBA" id="ARBA00004236"/>
    </source>
</evidence>
<dbReference type="GO" id="GO:0005886">
    <property type="term" value="C:plasma membrane"/>
    <property type="evidence" value="ECO:0007669"/>
    <property type="project" value="UniProtKB-SubCell"/>
</dbReference>
<evidence type="ECO:0000256" key="12">
    <source>
        <dbReference type="ARBA" id="ARBA00023180"/>
    </source>
</evidence>
<dbReference type="GO" id="GO:0005509">
    <property type="term" value="F:calcium ion binding"/>
    <property type="evidence" value="ECO:0007669"/>
    <property type="project" value="UniProtKB-UniRule"/>
</dbReference>
<gene>
    <name evidence="16" type="ORF">Baya_3760</name>
</gene>
<keyword evidence="3" id="KW-1003">Cell membrane</keyword>
<keyword evidence="10 14" id="KW-1133">Transmembrane helix</keyword>
<proteinExistence type="predicted"/>
<dbReference type="EMBL" id="VCAZ01000016">
    <property type="protein sequence ID" value="TSK58112.1"/>
    <property type="molecule type" value="Genomic_DNA"/>
</dbReference>
<evidence type="ECO:0000259" key="15">
    <source>
        <dbReference type="PROSITE" id="PS50268"/>
    </source>
</evidence>
<dbReference type="FunFam" id="2.60.40.60:FF:000074">
    <property type="entry name" value="Desmoglein 4"/>
    <property type="match status" value="1"/>
</dbReference>
<dbReference type="GO" id="GO:0030057">
    <property type="term" value="C:desmosome"/>
    <property type="evidence" value="ECO:0007669"/>
    <property type="project" value="UniProtKB-SubCell"/>
</dbReference>
<dbReference type="PROSITE" id="PS00232">
    <property type="entry name" value="CADHERIN_1"/>
    <property type="match status" value="1"/>
</dbReference>
<dbReference type="Gene3D" id="4.10.900.10">
    <property type="entry name" value="TCF3-CBD (Catenin binding domain)"/>
    <property type="match status" value="1"/>
</dbReference>
<dbReference type="InterPro" id="IPR050971">
    <property type="entry name" value="Cadherin-domain_protein"/>
</dbReference>
<dbReference type="CDD" id="cd11304">
    <property type="entry name" value="Cadherin_repeat"/>
    <property type="match status" value="1"/>
</dbReference>
<evidence type="ECO:0000256" key="10">
    <source>
        <dbReference type="ARBA" id="ARBA00022989"/>
    </source>
</evidence>
<evidence type="ECO:0000256" key="13">
    <source>
        <dbReference type="PROSITE-ProRule" id="PRU00043"/>
    </source>
</evidence>
<keyword evidence="9" id="KW-0965">Cell junction</keyword>
<dbReference type="InterPro" id="IPR015919">
    <property type="entry name" value="Cadherin-like_sf"/>
</dbReference>
<keyword evidence="17" id="KW-1185">Reference proteome</keyword>
<evidence type="ECO:0000256" key="11">
    <source>
        <dbReference type="ARBA" id="ARBA00023136"/>
    </source>
</evidence>